<name>A0ABW6ID28_9CYAN</name>
<organism evidence="1 2">
    <name type="scientific">Almyronema epifaneia S1</name>
    <dbReference type="NCBI Taxonomy" id="2991925"/>
    <lineage>
        <taxon>Bacteria</taxon>
        <taxon>Bacillati</taxon>
        <taxon>Cyanobacteriota</taxon>
        <taxon>Cyanophyceae</taxon>
        <taxon>Nodosilineales</taxon>
        <taxon>Nodosilineaceae</taxon>
        <taxon>Almyronema</taxon>
        <taxon>Almyronema epifaneia</taxon>
    </lineage>
</organism>
<protein>
    <submittedName>
        <fullName evidence="1">Uncharacterized protein</fullName>
    </submittedName>
</protein>
<sequence>MLTQIVRPMVRTQIRLLAGSHATRPVLVKTIAQWLGFLGVEAKVTQLAANAHQIQVSLTVGKPDACDGNDWEKILQHLRCDASEKSDLQAIAGFTAKQQSQLQRLLAYVIQVGNPEESLDWSAIEPQLQTMGFEASLIAGIGAALKVPQSLDLLMETLEDDVAAVALPKAVSIALLDRKVTPSEDRALSALIAAL</sequence>
<evidence type="ECO:0000313" key="1">
    <source>
        <dbReference type="EMBL" id="MFE4105762.1"/>
    </source>
</evidence>
<dbReference type="RefSeq" id="WP_377962857.1">
    <property type="nucleotide sequence ID" value="NZ_JBHZOL010000031.1"/>
</dbReference>
<proteinExistence type="predicted"/>
<reference evidence="1 2" key="1">
    <citation type="submission" date="2024-10" db="EMBL/GenBank/DDBJ databases">
        <authorList>
            <person name="Ratan Roy A."/>
            <person name="Morales Sandoval P.H."/>
            <person name="De Los Santos Villalobos S."/>
            <person name="Chakraborty S."/>
            <person name="Mukherjee J."/>
        </authorList>
    </citation>
    <scope>NUCLEOTIDE SEQUENCE [LARGE SCALE GENOMIC DNA]</scope>
    <source>
        <strain evidence="1 2">S1</strain>
    </source>
</reference>
<dbReference type="Proteomes" id="UP001600165">
    <property type="component" value="Unassembled WGS sequence"/>
</dbReference>
<comment type="caution">
    <text evidence="1">The sequence shown here is derived from an EMBL/GenBank/DDBJ whole genome shotgun (WGS) entry which is preliminary data.</text>
</comment>
<keyword evidence="2" id="KW-1185">Reference proteome</keyword>
<accession>A0ABW6ID28</accession>
<evidence type="ECO:0000313" key="2">
    <source>
        <dbReference type="Proteomes" id="UP001600165"/>
    </source>
</evidence>
<gene>
    <name evidence="1" type="ORF">ACFVKH_05705</name>
</gene>
<dbReference type="EMBL" id="JBHZOL010000031">
    <property type="protein sequence ID" value="MFE4105762.1"/>
    <property type="molecule type" value="Genomic_DNA"/>
</dbReference>